<feature type="non-terminal residue" evidence="7">
    <location>
        <position position="1"/>
    </location>
</feature>
<keyword evidence="5" id="KW-1053">Target membrane</keyword>
<dbReference type="Gene3D" id="1.25.40.20">
    <property type="entry name" value="Ankyrin repeat-containing domain"/>
    <property type="match status" value="1"/>
</dbReference>
<dbReference type="AlphaFoldDB" id="A0A443RRX6"/>
<evidence type="ECO:0000256" key="3">
    <source>
        <dbReference type="ARBA" id="ARBA00022537"/>
    </source>
</evidence>
<proteinExistence type="predicted"/>
<keyword evidence="4" id="KW-0800">Toxin</keyword>
<dbReference type="SUPFAM" id="SSF48403">
    <property type="entry name" value="Ankyrin repeat"/>
    <property type="match status" value="1"/>
</dbReference>
<dbReference type="InterPro" id="IPR036770">
    <property type="entry name" value="Ankyrin_rpt-contain_sf"/>
</dbReference>
<dbReference type="PROSITE" id="PS50088">
    <property type="entry name" value="ANK_REPEAT"/>
    <property type="match status" value="1"/>
</dbReference>
<sequence>NSVVKKRIANFSTFIFVNIDVMSKDKDGNTALHIAANENNVAHLKLLLDNGADIDSVNNE</sequence>
<evidence type="ECO:0000256" key="2">
    <source>
        <dbReference type="ARBA" id="ARBA00022483"/>
    </source>
</evidence>
<evidence type="ECO:0000256" key="6">
    <source>
        <dbReference type="PROSITE-ProRule" id="PRU00023"/>
    </source>
</evidence>
<keyword evidence="8" id="KW-1185">Reference proteome</keyword>
<keyword evidence="5" id="KW-0472">Membrane</keyword>
<dbReference type="Proteomes" id="UP000288716">
    <property type="component" value="Unassembled WGS sequence"/>
</dbReference>
<evidence type="ECO:0000256" key="4">
    <source>
        <dbReference type="ARBA" id="ARBA00023028"/>
    </source>
</evidence>
<dbReference type="OrthoDB" id="6430205at2759"/>
<dbReference type="Pfam" id="PF00023">
    <property type="entry name" value="Ank"/>
    <property type="match status" value="1"/>
</dbReference>
<protein>
    <submittedName>
        <fullName evidence="7">Uncharacterized protein</fullName>
    </submittedName>
</protein>
<feature type="non-terminal residue" evidence="7">
    <location>
        <position position="60"/>
    </location>
</feature>
<comment type="subcellular location">
    <subcellularLocation>
        <location evidence="1">Target cell membrane</location>
    </subcellularLocation>
</comment>
<evidence type="ECO:0000313" key="8">
    <source>
        <dbReference type="Proteomes" id="UP000288716"/>
    </source>
</evidence>
<dbReference type="SMART" id="SM00248">
    <property type="entry name" value="ANK"/>
    <property type="match status" value="1"/>
</dbReference>
<gene>
    <name evidence="7" type="ORF">B4U80_14688</name>
</gene>
<keyword evidence="4" id="KW-0528">Neurotoxin</keyword>
<feature type="repeat" description="ANK" evidence="6">
    <location>
        <begin position="27"/>
        <end position="59"/>
    </location>
</feature>
<evidence type="ECO:0000256" key="5">
    <source>
        <dbReference type="ARBA" id="ARBA00023298"/>
    </source>
</evidence>
<keyword evidence="4" id="KW-0638">Presynaptic neurotoxin</keyword>
<dbReference type="InterPro" id="IPR002110">
    <property type="entry name" value="Ankyrin_rpt"/>
</dbReference>
<organism evidence="7 8">
    <name type="scientific">Leptotrombidium deliense</name>
    <dbReference type="NCBI Taxonomy" id="299467"/>
    <lineage>
        <taxon>Eukaryota</taxon>
        <taxon>Metazoa</taxon>
        <taxon>Ecdysozoa</taxon>
        <taxon>Arthropoda</taxon>
        <taxon>Chelicerata</taxon>
        <taxon>Arachnida</taxon>
        <taxon>Acari</taxon>
        <taxon>Acariformes</taxon>
        <taxon>Trombidiformes</taxon>
        <taxon>Prostigmata</taxon>
        <taxon>Anystina</taxon>
        <taxon>Parasitengona</taxon>
        <taxon>Trombiculoidea</taxon>
        <taxon>Trombiculidae</taxon>
        <taxon>Leptotrombidium</taxon>
    </lineage>
</organism>
<reference evidence="7 8" key="1">
    <citation type="journal article" date="2018" name="Gigascience">
        <title>Genomes of trombidid mites reveal novel predicted allergens and laterally-transferred genes associated with secondary metabolism.</title>
        <authorList>
            <person name="Dong X."/>
            <person name="Chaisiri K."/>
            <person name="Xia D."/>
            <person name="Armstrong S.D."/>
            <person name="Fang Y."/>
            <person name="Donnelly M.J."/>
            <person name="Kadowaki T."/>
            <person name="McGarry J.W."/>
            <person name="Darby A.C."/>
            <person name="Makepeace B.L."/>
        </authorList>
    </citation>
    <scope>NUCLEOTIDE SEQUENCE [LARGE SCALE GENOMIC DNA]</scope>
    <source>
        <strain evidence="7">UoL-UT</strain>
    </source>
</reference>
<keyword evidence="3" id="KW-1052">Target cell membrane</keyword>
<comment type="caution">
    <text evidence="7">The sequence shown here is derived from an EMBL/GenBank/DDBJ whole genome shotgun (WGS) entry which is preliminary data.</text>
</comment>
<dbReference type="VEuPathDB" id="VectorBase:LDEU013949"/>
<dbReference type="GO" id="GO:0044231">
    <property type="term" value="C:host cell presynaptic membrane"/>
    <property type="evidence" value="ECO:0007669"/>
    <property type="project" value="UniProtKB-KW"/>
</dbReference>
<dbReference type="GO" id="GO:0006887">
    <property type="term" value="P:exocytosis"/>
    <property type="evidence" value="ECO:0007669"/>
    <property type="project" value="UniProtKB-KW"/>
</dbReference>
<dbReference type="GO" id="GO:0044218">
    <property type="term" value="C:other organism cell membrane"/>
    <property type="evidence" value="ECO:0007669"/>
    <property type="project" value="UniProtKB-KW"/>
</dbReference>
<keyword evidence="6" id="KW-0040">ANK repeat</keyword>
<dbReference type="EMBL" id="NCKV01046313">
    <property type="protein sequence ID" value="RWS18091.1"/>
    <property type="molecule type" value="Genomic_DNA"/>
</dbReference>
<accession>A0A443RRX6</accession>
<keyword evidence="2" id="KW-0268">Exocytosis</keyword>
<evidence type="ECO:0000256" key="1">
    <source>
        <dbReference type="ARBA" id="ARBA00004175"/>
    </source>
</evidence>
<evidence type="ECO:0000313" key="7">
    <source>
        <dbReference type="EMBL" id="RWS18091.1"/>
    </source>
</evidence>
<dbReference type="PROSITE" id="PS50297">
    <property type="entry name" value="ANK_REP_REGION"/>
    <property type="match status" value="1"/>
</dbReference>
<name>A0A443RRX6_9ACAR</name>